<dbReference type="FunFam" id="3.40.50.720:FF:000481">
    <property type="entry name" value="Alcohol dehydrogenase, variant"/>
    <property type="match status" value="1"/>
</dbReference>
<dbReference type="InterPro" id="IPR036291">
    <property type="entry name" value="NAD(P)-bd_dom_sf"/>
</dbReference>
<dbReference type="InterPro" id="IPR013149">
    <property type="entry name" value="ADH-like_C"/>
</dbReference>
<dbReference type="OrthoDB" id="449487at2759"/>
<dbReference type="SMART" id="SM00829">
    <property type="entry name" value="PKS_ER"/>
    <property type="match status" value="1"/>
</dbReference>
<name>A0A8H7TBA7_9HELO</name>
<dbReference type="EMBL" id="JAFJYH010000176">
    <property type="protein sequence ID" value="KAG4416724.1"/>
    <property type="molecule type" value="Genomic_DNA"/>
</dbReference>
<gene>
    <name evidence="2" type="ORF">IFR04_010126</name>
</gene>
<dbReference type="CDD" id="cd05188">
    <property type="entry name" value="MDR"/>
    <property type="match status" value="1"/>
</dbReference>
<proteinExistence type="predicted"/>
<protein>
    <recommendedName>
        <fullName evidence="1">Enoyl reductase (ER) domain-containing protein</fullName>
    </recommendedName>
</protein>
<dbReference type="InterPro" id="IPR011032">
    <property type="entry name" value="GroES-like_sf"/>
</dbReference>
<dbReference type="Pfam" id="PF00107">
    <property type="entry name" value="ADH_zinc_N"/>
    <property type="match status" value="1"/>
</dbReference>
<dbReference type="SUPFAM" id="SSF51735">
    <property type="entry name" value="NAD(P)-binding Rossmann-fold domains"/>
    <property type="match status" value="1"/>
</dbReference>
<accession>A0A8H7TBA7</accession>
<dbReference type="InterPro" id="IPR052711">
    <property type="entry name" value="Zinc_ADH-like"/>
</dbReference>
<dbReference type="Pfam" id="PF08240">
    <property type="entry name" value="ADH_N"/>
    <property type="match status" value="1"/>
</dbReference>
<organism evidence="2 3">
    <name type="scientific">Cadophora malorum</name>
    <dbReference type="NCBI Taxonomy" id="108018"/>
    <lineage>
        <taxon>Eukaryota</taxon>
        <taxon>Fungi</taxon>
        <taxon>Dikarya</taxon>
        <taxon>Ascomycota</taxon>
        <taxon>Pezizomycotina</taxon>
        <taxon>Leotiomycetes</taxon>
        <taxon>Helotiales</taxon>
        <taxon>Ploettnerulaceae</taxon>
        <taxon>Cadophora</taxon>
    </lineage>
</organism>
<reference evidence="2" key="1">
    <citation type="submission" date="2021-02" db="EMBL/GenBank/DDBJ databases">
        <title>Genome sequence Cadophora malorum strain M34.</title>
        <authorList>
            <person name="Stefanovic E."/>
            <person name="Vu D."/>
            <person name="Scully C."/>
            <person name="Dijksterhuis J."/>
            <person name="Roader J."/>
            <person name="Houbraken J."/>
        </authorList>
    </citation>
    <scope>NUCLEOTIDE SEQUENCE</scope>
    <source>
        <strain evidence="2">M34</strain>
    </source>
</reference>
<dbReference type="InterPro" id="IPR020843">
    <property type="entry name" value="ER"/>
</dbReference>
<sequence>MPKAIVMQHVEGKPGKVYYPLQVKDVPNPTPGPNDLLITIHSAALNHRDFFLRQALYPSPSFTTPLLADGHGIVTSVGSSASKSWLHKRVILTPGRGWKDSPDGPEAPTGYSILGGTKTIDLGTLQEVVCVHEDEVEEAPAHLSSAEAAALPLTGLTGWRAFVTKSGNAEKGRNILITGIGGGVALNVLQFVVAMGANGFVTSGTQEKIEKAKKMGAKGGVSYKSEGWEKELKGMLPKDRPFVDAIIDGAGGDVVSKAVKLLKPGGVVVQYGMTVSPKMDWSMNAVLKNLELRGSTMGSRQEFKDMVAFVNEKKIKPIVSRSVKGIDNMKDIDGLFEDIRNGSQFGKLVIELVSDGSGTYIMKATDSKA</sequence>
<dbReference type="InterPro" id="IPR013154">
    <property type="entry name" value="ADH-like_N"/>
</dbReference>
<feature type="domain" description="Enoyl reductase (ER)" evidence="1">
    <location>
        <begin position="12"/>
        <end position="350"/>
    </location>
</feature>
<dbReference type="Gene3D" id="3.40.50.720">
    <property type="entry name" value="NAD(P)-binding Rossmann-like Domain"/>
    <property type="match status" value="1"/>
</dbReference>
<dbReference type="AlphaFoldDB" id="A0A8H7TBA7"/>
<dbReference type="PANTHER" id="PTHR45033:SF3">
    <property type="entry name" value="DEHYDROGENASE, PUTATIVE (AFU_ORTHOLOGUE AFUA_2G13270)-RELATED"/>
    <property type="match status" value="1"/>
</dbReference>
<dbReference type="GO" id="GO:0016491">
    <property type="term" value="F:oxidoreductase activity"/>
    <property type="evidence" value="ECO:0007669"/>
    <property type="project" value="InterPro"/>
</dbReference>
<dbReference type="Proteomes" id="UP000664132">
    <property type="component" value="Unassembled WGS sequence"/>
</dbReference>
<evidence type="ECO:0000259" key="1">
    <source>
        <dbReference type="SMART" id="SM00829"/>
    </source>
</evidence>
<dbReference type="Gene3D" id="3.90.180.10">
    <property type="entry name" value="Medium-chain alcohol dehydrogenases, catalytic domain"/>
    <property type="match status" value="1"/>
</dbReference>
<evidence type="ECO:0000313" key="2">
    <source>
        <dbReference type="EMBL" id="KAG4416724.1"/>
    </source>
</evidence>
<evidence type="ECO:0000313" key="3">
    <source>
        <dbReference type="Proteomes" id="UP000664132"/>
    </source>
</evidence>
<comment type="caution">
    <text evidence="2">The sequence shown here is derived from an EMBL/GenBank/DDBJ whole genome shotgun (WGS) entry which is preliminary data.</text>
</comment>
<keyword evidence="3" id="KW-1185">Reference proteome</keyword>
<dbReference type="SUPFAM" id="SSF50129">
    <property type="entry name" value="GroES-like"/>
    <property type="match status" value="1"/>
</dbReference>
<dbReference type="PANTHER" id="PTHR45033">
    <property type="match status" value="1"/>
</dbReference>